<protein>
    <recommendedName>
        <fullName evidence="3">histidine kinase</fullName>
        <ecNumber evidence="3">2.7.13.3</ecNumber>
    </recommendedName>
</protein>
<dbReference type="SMART" id="SM00065">
    <property type="entry name" value="GAF"/>
    <property type="match status" value="1"/>
</dbReference>
<evidence type="ECO:0000256" key="7">
    <source>
        <dbReference type="ARBA" id="ARBA00022741"/>
    </source>
</evidence>
<feature type="modified residue" description="4-aspartylphosphate" evidence="12">
    <location>
        <position position="1161"/>
    </location>
</feature>
<dbReference type="InterPro" id="IPR001789">
    <property type="entry name" value="Sig_transdc_resp-reg_receiver"/>
</dbReference>
<feature type="modified residue" description="4-aspartylphosphate" evidence="12">
    <location>
        <position position="892"/>
    </location>
</feature>
<evidence type="ECO:0000256" key="9">
    <source>
        <dbReference type="ARBA" id="ARBA00022840"/>
    </source>
</evidence>
<sequence length="1230" mass="137533">MKIKRKLSIGYALLLALLVGITSFGYSQLSQMNHSLNQFYENRFEKVRIALAVRGEVNSAGRIMNDIMIGDQDPLQGIGEVSARMSTAVEQYGMLSEMKLSASELELEDRISRLNDSYILSVKQFVAFINEDKLEEAKTLYADKLRGQQREVIDSMDELVRLQENVMKEEMASSKETYDWSVRMVALLTIAGLLLGGLIVLWVFPSITKGLNLLGRMADRFAKGRLRGFARMEVDSKDELGELARLFKQIALDLQEKNDREAMMAGVQQRQGRLNEQLARVTELLEKGADTKAVAQSFISEFAPILGASHGLIYLSASSRSVQLELSGAYALQDGEVQGSAAPNILRPGDGLAGQCFMDARPIYLQEIPPGYFRIGSGLGEVEPKSLMIHPIVFDNAVVGVIELASIAGFSPENKELLAALSEKLGTIVNNILSRQRVEELLRESQAMTEELQVQSEELTCQQEELRETNDKLEQQRSDLKKSEQRLQQQQEELEHANQELTVKQLSLEQHVDRVEMQNKQIAQANSELERQALQLALTTKYKSEFLANMSHELRTPLNSLLILSEFLAENKEGNLTDKQREYMHTIHLSGNDLLKMIDEILDLSKVDAGRMDIHPEWMVLDDISNFLDNLYMPMAESKQLNLSITRSEEIPDTIRTDGHRLKQIMRNLLSNAIKFTDKGSVTLTMRRPTEKELSSSRRAEGVSYIALSVADSGIGISEDKSELIFEAFRQADGTTSRKYGGTGLGLTISRELAHLLGGWIHLESKPGSGSTFTLVVPERMAQRADAFDIGNAPAPEAGAFSAEPPMAYSGGYSATAAERAYGLQAEARPEDDSAVLTPDDKVLLIVEDDVHFAKVLLEMAHSRGFKAVVALKGDEGLEKAKALKPDAIILDIQLPVTDGWSVLNALKSDSETRHIPVHVISVTEHSPQGLRMGAIDHLQKPATGEQLETAFEKISKVLDLKPKRLLLVEQDEDMRQILTELIMHDDVGVTAVGDAAAAWERLQEEPFDCIVLDSGLPEGSGIELLKRMQQSAQARRIPVIVHVGGEEDDLTVRKMKYFADTIILKDVKSPERLLEETALFLHRVESELPEDKRKLLSKLHKGGDTFENKKILLVDDDVRNVFALSSVLEHRDMKVIYAENGREALDKLEEEQDIDLVLMDIMMPEMDGYEAMRRIRENTRWSHLPVIALTAKAMKDDRNKCIEAGASDYIAKPVNTDQLLSLMRVWLHR</sequence>
<feature type="domain" description="Response regulatory" evidence="16">
    <location>
        <begin position="843"/>
        <end position="956"/>
    </location>
</feature>
<dbReference type="CDD" id="cd17546">
    <property type="entry name" value="REC_hyHK_CKI1_RcsC-like"/>
    <property type="match status" value="1"/>
</dbReference>
<evidence type="ECO:0000256" key="2">
    <source>
        <dbReference type="ARBA" id="ARBA00004651"/>
    </source>
</evidence>
<feature type="compositionally biased region" description="Basic and acidic residues" evidence="13">
    <location>
        <begin position="465"/>
        <end position="485"/>
    </location>
</feature>
<dbReference type="InterPro" id="IPR003660">
    <property type="entry name" value="HAMP_dom"/>
</dbReference>
<dbReference type="InterPro" id="IPR004358">
    <property type="entry name" value="Sig_transdc_His_kin-like_C"/>
</dbReference>
<dbReference type="Pfam" id="PF12729">
    <property type="entry name" value="4HB_MCP_1"/>
    <property type="match status" value="1"/>
</dbReference>
<dbReference type="SMART" id="SM00448">
    <property type="entry name" value="REC"/>
    <property type="match status" value="3"/>
</dbReference>
<dbReference type="SUPFAM" id="SSF52172">
    <property type="entry name" value="CheY-like"/>
    <property type="match status" value="3"/>
</dbReference>
<feature type="domain" description="Response regulatory" evidence="16">
    <location>
        <begin position="1111"/>
        <end position="1228"/>
    </location>
</feature>
<dbReference type="InterPro" id="IPR003661">
    <property type="entry name" value="HisK_dim/P_dom"/>
</dbReference>
<feature type="region of interest" description="Disordered" evidence="13">
    <location>
        <begin position="465"/>
        <end position="491"/>
    </location>
</feature>
<dbReference type="EMBL" id="JBHSED010000020">
    <property type="protein sequence ID" value="MFC4304264.1"/>
    <property type="molecule type" value="Genomic_DNA"/>
</dbReference>
<dbReference type="PANTHER" id="PTHR45339:SF1">
    <property type="entry name" value="HYBRID SIGNAL TRANSDUCTION HISTIDINE KINASE J"/>
    <property type="match status" value="1"/>
</dbReference>
<name>A0ABV8S9N6_9BACL</name>
<comment type="caution">
    <text evidence="18">The sequence shown here is derived from an EMBL/GenBank/DDBJ whole genome shotgun (WGS) entry which is preliminary data.</text>
</comment>
<feature type="transmembrane region" description="Helical" evidence="14">
    <location>
        <begin position="180"/>
        <end position="204"/>
    </location>
</feature>
<accession>A0ABV8S9N6</accession>
<dbReference type="CDD" id="cd16922">
    <property type="entry name" value="HATPase_EvgS-ArcB-TorS-like"/>
    <property type="match status" value="1"/>
</dbReference>
<feature type="domain" description="Response regulatory" evidence="16">
    <location>
        <begin position="965"/>
        <end position="1081"/>
    </location>
</feature>
<dbReference type="SUPFAM" id="SSF55874">
    <property type="entry name" value="ATPase domain of HSP90 chaperone/DNA topoisomerase II/histidine kinase"/>
    <property type="match status" value="1"/>
</dbReference>
<dbReference type="SMART" id="SM00387">
    <property type="entry name" value="HATPase_c"/>
    <property type="match status" value="1"/>
</dbReference>
<dbReference type="Gene3D" id="3.40.50.2300">
    <property type="match status" value="3"/>
</dbReference>
<dbReference type="PROSITE" id="PS50110">
    <property type="entry name" value="RESPONSE_REGULATORY"/>
    <property type="match status" value="3"/>
</dbReference>
<dbReference type="InterPro" id="IPR003594">
    <property type="entry name" value="HATPase_dom"/>
</dbReference>
<reference evidence="19" key="1">
    <citation type="journal article" date="2019" name="Int. J. Syst. Evol. Microbiol.">
        <title>The Global Catalogue of Microorganisms (GCM) 10K type strain sequencing project: providing services to taxonomists for standard genome sequencing and annotation.</title>
        <authorList>
            <consortium name="The Broad Institute Genomics Platform"/>
            <consortium name="The Broad Institute Genome Sequencing Center for Infectious Disease"/>
            <person name="Wu L."/>
            <person name="Ma J."/>
        </authorList>
    </citation>
    <scope>NUCLEOTIDE SEQUENCE [LARGE SCALE GENOMIC DNA]</scope>
    <source>
        <strain evidence="19">CGMCC 4.1641</strain>
    </source>
</reference>
<keyword evidence="10" id="KW-0902">Two-component regulatory system</keyword>
<comment type="catalytic activity">
    <reaction evidence="1">
        <text>ATP + protein L-histidine = ADP + protein N-phospho-L-histidine.</text>
        <dbReference type="EC" id="2.7.13.3"/>
    </reaction>
</comment>
<dbReference type="PANTHER" id="PTHR45339">
    <property type="entry name" value="HYBRID SIGNAL TRANSDUCTION HISTIDINE KINASE J"/>
    <property type="match status" value="1"/>
</dbReference>
<dbReference type="InterPro" id="IPR036097">
    <property type="entry name" value="HisK_dim/P_sf"/>
</dbReference>
<feature type="domain" description="Histidine kinase" evidence="15">
    <location>
        <begin position="549"/>
        <end position="781"/>
    </location>
</feature>
<evidence type="ECO:0000256" key="5">
    <source>
        <dbReference type="ARBA" id="ARBA00022553"/>
    </source>
</evidence>
<feature type="domain" description="HAMP" evidence="17">
    <location>
        <begin position="206"/>
        <end position="259"/>
    </location>
</feature>
<dbReference type="RefSeq" id="WP_204606161.1">
    <property type="nucleotide sequence ID" value="NZ_JBHSED010000020.1"/>
</dbReference>
<evidence type="ECO:0000259" key="16">
    <source>
        <dbReference type="PROSITE" id="PS50110"/>
    </source>
</evidence>
<dbReference type="InterPro" id="IPR005467">
    <property type="entry name" value="His_kinase_dom"/>
</dbReference>
<dbReference type="CDD" id="cd00156">
    <property type="entry name" value="REC"/>
    <property type="match status" value="1"/>
</dbReference>
<dbReference type="Proteomes" id="UP001595755">
    <property type="component" value="Unassembled WGS sequence"/>
</dbReference>
<dbReference type="Gene3D" id="6.10.340.10">
    <property type="match status" value="1"/>
</dbReference>
<dbReference type="Gene3D" id="3.30.565.10">
    <property type="entry name" value="Histidine kinase-like ATPase, C-terminal domain"/>
    <property type="match status" value="1"/>
</dbReference>
<evidence type="ECO:0000313" key="18">
    <source>
        <dbReference type="EMBL" id="MFC4304264.1"/>
    </source>
</evidence>
<keyword evidence="9" id="KW-0067">ATP-binding</keyword>
<dbReference type="CDD" id="cd06225">
    <property type="entry name" value="HAMP"/>
    <property type="match status" value="1"/>
</dbReference>
<keyword evidence="4" id="KW-1003">Cell membrane</keyword>
<dbReference type="Pfam" id="PF13185">
    <property type="entry name" value="GAF_2"/>
    <property type="match status" value="1"/>
</dbReference>
<dbReference type="InterPro" id="IPR047347">
    <property type="entry name" value="YvaQ-like_sensor"/>
</dbReference>
<evidence type="ECO:0000313" key="19">
    <source>
        <dbReference type="Proteomes" id="UP001595755"/>
    </source>
</evidence>
<dbReference type="Pfam" id="PF02518">
    <property type="entry name" value="HATPase_c"/>
    <property type="match status" value="1"/>
</dbReference>
<keyword evidence="8" id="KW-0418">Kinase</keyword>
<keyword evidence="19" id="KW-1185">Reference proteome</keyword>
<keyword evidence="5 12" id="KW-0597">Phosphoprotein</keyword>
<dbReference type="InterPro" id="IPR011006">
    <property type="entry name" value="CheY-like_superfamily"/>
</dbReference>
<evidence type="ECO:0000256" key="12">
    <source>
        <dbReference type="PROSITE-ProRule" id="PRU00169"/>
    </source>
</evidence>
<gene>
    <name evidence="18" type="ORF">ACFO1S_12570</name>
</gene>
<dbReference type="InterPro" id="IPR024478">
    <property type="entry name" value="HlyB_4HB_MCP"/>
</dbReference>
<feature type="modified residue" description="4-aspartylphosphate" evidence="12">
    <location>
        <position position="1014"/>
    </location>
</feature>
<dbReference type="PRINTS" id="PR00344">
    <property type="entry name" value="BCTRLSENSOR"/>
</dbReference>
<dbReference type="PROSITE" id="PS50109">
    <property type="entry name" value="HIS_KIN"/>
    <property type="match status" value="1"/>
</dbReference>
<dbReference type="Pfam" id="PF00512">
    <property type="entry name" value="HisKA"/>
    <property type="match status" value="1"/>
</dbReference>
<dbReference type="CDD" id="cd19411">
    <property type="entry name" value="MCP2201-like_sensor"/>
    <property type="match status" value="1"/>
</dbReference>
<dbReference type="InterPro" id="IPR036890">
    <property type="entry name" value="HATPase_C_sf"/>
</dbReference>
<organism evidence="18 19">
    <name type="scientific">Cohnella boryungensis</name>
    <dbReference type="NCBI Taxonomy" id="768479"/>
    <lineage>
        <taxon>Bacteria</taxon>
        <taxon>Bacillati</taxon>
        <taxon>Bacillota</taxon>
        <taxon>Bacilli</taxon>
        <taxon>Bacillales</taxon>
        <taxon>Paenibacillaceae</taxon>
        <taxon>Cohnella</taxon>
    </lineage>
</organism>
<evidence type="ECO:0000256" key="8">
    <source>
        <dbReference type="ARBA" id="ARBA00022777"/>
    </source>
</evidence>
<evidence type="ECO:0000256" key="4">
    <source>
        <dbReference type="ARBA" id="ARBA00022475"/>
    </source>
</evidence>
<keyword evidence="7" id="KW-0547">Nucleotide-binding</keyword>
<dbReference type="InterPro" id="IPR003018">
    <property type="entry name" value="GAF"/>
</dbReference>
<evidence type="ECO:0000259" key="15">
    <source>
        <dbReference type="PROSITE" id="PS50109"/>
    </source>
</evidence>
<dbReference type="SUPFAM" id="SSF47384">
    <property type="entry name" value="Homodimeric domain of signal transducing histidine kinase"/>
    <property type="match status" value="1"/>
</dbReference>
<comment type="subcellular location">
    <subcellularLocation>
        <location evidence="2">Cell membrane</location>
        <topology evidence="2">Multi-pass membrane protein</topology>
    </subcellularLocation>
</comment>
<keyword evidence="11 14" id="KW-0472">Membrane</keyword>
<keyword evidence="14" id="KW-1133">Transmembrane helix</keyword>
<dbReference type="Gene3D" id="3.30.450.40">
    <property type="match status" value="1"/>
</dbReference>
<keyword evidence="6" id="KW-0808">Transferase</keyword>
<dbReference type="SUPFAM" id="SSF55781">
    <property type="entry name" value="GAF domain-like"/>
    <property type="match status" value="1"/>
</dbReference>
<dbReference type="Gene3D" id="1.10.287.130">
    <property type="match status" value="1"/>
</dbReference>
<dbReference type="InterPro" id="IPR029016">
    <property type="entry name" value="GAF-like_dom_sf"/>
</dbReference>
<evidence type="ECO:0000256" key="11">
    <source>
        <dbReference type="ARBA" id="ARBA00023136"/>
    </source>
</evidence>
<dbReference type="PROSITE" id="PS50885">
    <property type="entry name" value="HAMP"/>
    <property type="match status" value="1"/>
</dbReference>
<evidence type="ECO:0000259" key="17">
    <source>
        <dbReference type="PROSITE" id="PS50885"/>
    </source>
</evidence>
<evidence type="ECO:0000256" key="1">
    <source>
        <dbReference type="ARBA" id="ARBA00000085"/>
    </source>
</evidence>
<evidence type="ECO:0000256" key="10">
    <source>
        <dbReference type="ARBA" id="ARBA00023012"/>
    </source>
</evidence>
<keyword evidence="14" id="KW-0812">Transmembrane</keyword>
<proteinExistence type="predicted"/>
<evidence type="ECO:0000256" key="14">
    <source>
        <dbReference type="SAM" id="Phobius"/>
    </source>
</evidence>
<evidence type="ECO:0000256" key="13">
    <source>
        <dbReference type="SAM" id="MobiDB-lite"/>
    </source>
</evidence>
<dbReference type="Pfam" id="PF00072">
    <property type="entry name" value="Response_reg"/>
    <property type="match status" value="3"/>
</dbReference>
<dbReference type="CDD" id="cd00082">
    <property type="entry name" value="HisKA"/>
    <property type="match status" value="1"/>
</dbReference>
<dbReference type="EC" id="2.7.13.3" evidence="3"/>
<dbReference type="SMART" id="SM00388">
    <property type="entry name" value="HisKA"/>
    <property type="match status" value="1"/>
</dbReference>
<evidence type="ECO:0000256" key="6">
    <source>
        <dbReference type="ARBA" id="ARBA00022679"/>
    </source>
</evidence>
<evidence type="ECO:0000256" key="3">
    <source>
        <dbReference type="ARBA" id="ARBA00012438"/>
    </source>
</evidence>